<dbReference type="Pfam" id="PF00412">
    <property type="entry name" value="LIM"/>
    <property type="match status" value="1"/>
</dbReference>
<reference evidence="7" key="2">
    <citation type="submission" date="2025-08" db="UniProtKB">
        <authorList>
            <consortium name="Ensembl"/>
        </authorList>
    </citation>
    <scope>IDENTIFICATION</scope>
</reference>
<dbReference type="Gene3D" id="2.10.110.10">
    <property type="entry name" value="Cysteine Rich Protein"/>
    <property type="match status" value="1"/>
</dbReference>
<organism evidence="7 8">
    <name type="scientific">Denticeps clupeoides</name>
    <name type="common">denticle herring</name>
    <dbReference type="NCBI Taxonomy" id="299321"/>
    <lineage>
        <taxon>Eukaryota</taxon>
        <taxon>Metazoa</taxon>
        <taxon>Chordata</taxon>
        <taxon>Craniata</taxon>
        <taxon>Vertebrata</taxon>
        <taxon>Euteleostomi</taxon>
        <taxon>Actinopterygii</taxon>
        <taxon>Neopterygii</taxon>
        <taxon>Teleostei</taxon>
        <taxon>Clupei</taxon>
        <taxon>Clupeiformes</taxon>
        <taxon>Denticipitoidei</taxon>
        <taxon>Denticipitidae</taxon>
        <taxon>Denticeps</taxon>
    </lineage>
</organism>
<evidence type="ECO:0000256" key="3">
    <source>
        <dbReference type="ARBA" id="ARBA00023038"/>
    </source>
</evidence>
<keyword evidence="8" id="KW-1185">Reference proteome</keyword>
<proteinExistence type="predicted"/>
<dbReference type="PROSITE" id="PS50023">
    <property type="entry name" value="LIM_DOMAIN_2"/>
    <property type="match status" value="1"/>
</dbReference>
<evidence type="ECO:0000256" key="2">
    <source>
        <dbReference type="ARBA" id="ARBA00022833"/>
    </source>
</evidence>
<dbReference type="SUPFAM" id="SSF57716">
    <property type="entry name" value="Glucocorticoid receptor-like (DNA-binding domain)"/>
    <property type="match status" value="2"/>
</dbReference>
<dbReference type="SMART" id="SM00132">
    <property type="entry name" value="LIM"/>
    <property type="match status" value="1"/>
</dbReference>
<dbReference type="InterPro" id="IPR001781">
    <property type="entry name" value="Znf_LIM"/>
</dbReference>
<dbReference type="Proteomes" id="UP000694580">
    <property type="component" value="Chromosome 10"/>
</dbReference>
<dbReference type="PANTHER" id="PTHR24206">
    <property type="entry name" value="OS06G0237300 PROTEIN"/>
    <property type="match status" value="1"/>
</dbReference>
<evidence type="ECO:0000256" key="4">
    <source>
        <dbReference type="PROSITE-ProRule" id="PRU00125"/>
    </source>
</evidence>
<dbReference type="PROSITE" id="PS00478">
    <property type="entry name" value="LIM_DOMAIN_1"/>
    <property type="match status" value="1"/>
</dbReference>
<dbReference type="FunFam" id="2.10.110.10:FF:000002">
    <property type="entry name" value="LIM domain and actin-binding 1"/>
    <property type="match status" value="1"/>
</dbReference>
<evidence type="ECO:0000256" key="5">
    <source>
        <dbReference type="SAM" id="MobiDB-lite"/>
    </source>
</evidence>
<accession>A0AAY4C1D5</accession>
<gene>
    <name evidence="7" type="primary">lima1a</name>
</gene>
<evidence type="ECO:0000313" key="7">
    <source>
        <dbReference type="Ensembl" id="ENSDCDP00010026794.1"/>
    </source>
</evidence>
<sequence length="175" mass="19303">MALYQAAVSKRDVNVSPANDGVDVDHGSSGVRQKENVETASFSEPSSRKGSATDSNAGSCSTVPPSPHDSAQAKPSRTFRPAVRESCVVCLKTVYPLERLVADQQVYHSACFRCAHCNTRLSLGNYASLHNHIYCKPHFCQLFKAKGNYDEGFGYRPHKEQWEARAESRPARRTA</sequence>
<name>A0AAY4C1D5_9TELE</name>
<reference evidence="7 8" key="1">
    <citation type="submission" date="2020-06" db="EMBL/GenBank/DDBJ databases">
        <authorList>
            <consortium name="Wellcome Sanger Institute Data Sharing"/>
        </authorList>
    </citation>
    <scope>NUCLEOTIDE SEQUENCE [LARGE SCALE GENOMIC DNA]</scope>
</reference>
<reference evidence="7" key="3">
    <citation type="submission" date="2025-09" db="UniProtKB">
        <authorList>
            <consortium name="Ensembl"/>
        </authorList>
    </citation>
    <scope>IDENTIFICATION</scope>
</reference>
<keyword evidence="3 4" id="KW-0440">LIM domain</keyword>
<keyword evidence="2 4" id="KW-0862">Zinc</keyword>
<dbReference type="GeneTree" id="ENSGT00940000158313"/>
<feature type="region of interest" description="Disordered" evidence="5">
    <location>
        <begin position="1"/>
        <end position="77"/>
    </location>
</feature>
<dbReference type="Ensembl" id="ENSDCDT00010033251.1">
    <property type="protein sequence ID" value="ENSDCDP00010026794.1"/>
    <property type="gene ID" value="ENSDCDG00010017073.1"/>
</dbReference>
<feature type="domain" description="LIM zinc-binding" evidence="6">
    <location>
        <begin position="85"/>
        <end position="145"/>
    </location>
</feature>
<dbReference type="GO" id="GO:0046872">
    <property type="term" value="F:metal ion binding"/>
    <property type="evidence" value="ECO:0007669"/>
    <property type="project" value="UniProtKB-KW"/>
</dbReference>
<evidence type="ECO:0000259" key="6">
    <source>
        <dbReference type="PROSITE" id="PS50023"/>
    </source>
</evidence>
<evidence type="ECO:0000256" key="1">
    <source>
        <dbReference type="ARBA" id="ARBA00022723"/>
    </source>
</evidence>
<feature type="compositionally biased region" description="Polar residues" evidence="5">
    <location>
        <begin position="38"/>
        <end position="63"/>
    </location>
</feature>
<protein>
    <recommendedName>
        <fullName evidence="6">LIM zinc-binding domain-containing protein</fullName>
    </recommendedName>
</protein>
<dbReference type="AlphaFoldDB" id="A0AAY4C1D5"/>
<keyword evidence="1 4" id="KW-0479">Metal-binding</keyword>
<evidence type="ECO:0000313" key="8">
    <source>
        <dbReference type="Proteomes" id="UP000694580"/>
    </source>
</evidence>